<dbReference type="Gene3D" id="3.40.50.150">
    <property type="entry name" value="Vaccinia Virus protein VP39"/>
    <property type="match status" value="1"/>
</dbReference>
<keyword evidence="2" id="KW-0830">Ubiquinone</keyword>
<sequence length="139" mass="15827">MDTIRIDISDEAAEHVQKGAYTETHLSQANLTNLPYTNCFFDKIFCISVFEHLNLEDMQTVLEEFKRTLKDDGIILLTLDYPTIDLSIFQSFVRNAGLEMDHEANFTLPPDALHTDMWGGLYCFRAVLKKAVFSKEASG</sequence>
<feature type="domain" description="Methyltransferase type 11" evidence="1">
    <location>
        <begin position="3"/>
        <end position="76"/>
    </location>
</feature>
<protein>
    <submittedName>
        <fullName evidence="2">Ubiquinone/menaquinone biosynthesis C-methylase UbiE</fullName>
    </submittedName>
</protein>
<comment type="caution">
    <text evidence="2">The sequence shown here is derived from an EMBL/GenBank/DDBJ whole genome shotgun (WGS) entry which is preliminary data.</text>
</comment>
<dbReference type="Pfam" id="PF08241">
    <property type="entry name" value="Methyltransf_11"/>
    <property type="match status" value="1"/>
</dbReference>
<reference evidence="2 3" key="1">
    <citation type="submission" date="2021-03" db="EMBL/GenBank/DDBJ databases">
        <title>Genomic Encyclopedia of Type Strains, Phase IV (KMG-IV): sequencing the most valuable type-strain genomes for metagenomic binning, comparative biology and taxonomic classification.</title>
        <authorList>
            <person name="Goeker M."/>
        </authorList>
    </citation>
    <scope>NUCLEOTIDE SEQUENCE [LARGE SCALE GENOMIC DNA]</scope>
    <source>
        <strain evidence="2 3">DSM 24950</strain>
    </source>
</reference>
<dbReference type="InterPro" id="IPR013216">
    <property type="entry name" value="Methyltransf_11"/>
</dbReference>
<proteinExistence type="predicted"/>
<dbReference type="SUPFAM" id="SSF53335">
    <property type="entry name" value="S-adenosyl-L-methionine-dependent methyltransferases"/>
    <property type="match status" value="1"/>
</dbReference>
<evidence type="ECO:0000259" key="1">
    <source>
        <dbReference type="Pfam" id="PF08241"/>
    </source>
</evidence>
<dbReference type="EMBL" id="JAGGKV010000015">
    <property type="protein sequence ID" value="MBP1965708.1"/>
    <property type="molecule type" value="Genomic_DNA"/>
</dbReference>
<gene>
    <name evidence="2" type="ORF">J2Z65_004953</name>
</gene>
<evidence type="ECO:0000313" key="2">
    <source>
        <dbReference type="EMBL" id="MBP1965708.1"/>
    </source>
</evidence>
<dbReference type="Proteomes" id="UP001519344">
    <property type="component" value="Unassembled WGS sequence"/>
</dbReference>
<keyword evidence="3" id="KW-1185">Reference proteome</keyword>
<accession>A0ABS4I4G3</accession>
<dbReference type="RefSeq" id="WP_240159753.1">
    <property type="nucleotide sequence ID" value="NZ_JAAOZR010000023.1"/>
</dbReference>
<evidence type="ECO:0000313" key="3">
    <source>
        <dbReference type="Proteomes" id="UP001519344"/>
    </source>
</evidence>
<organism evidence="2 3">
    <name type="scientific">Paenibacillus aceris</name>
    <dbReference type="NCBI Taxonomy" id="869555"/>
    <lineage>
        <taxon>Bacteria</taxon>
        <taxon>Bacillati</taxon>
        <taxon>Bacillota</taxon>
        <taxon>Bacilli</taxon>
        <taxon>Bacillales</taxon>
        <taxon>Paenibacillaceae</taxon>
        <taxon>Paenibacillus</taxon>
    </lineage>
</organism>
<name>A0ABS4I4G3_9BACL</name>
<dbReference type="InterPro" id="IPR029063">
    <property type="entry name" value="SAM-dependent_MTases_sf"/>
</dbReference>
<dbReference type="CDD" id="cd02440">
    <property type="entry name" value="AdoMet_MTases"/>
    <property type="match status" value="1"/>
</dbReference>